<evidence type="ECO:0000256" key="8">
    <source>
        <dbReference type="ARBA" id="ARBA00023242"/>
    </source>
</evidence>
<dbReference type="Gene3D" id="3.30.160.60">
    <property type="entry name" value="Classic Zinc Finger"/>
    <property type="match status" value="6"/>
</dbReference>
<dbReference type="SMART" id="SM00355">
    <property type="entry name" value="ZnF_C2H2"/>
    <property type="match status" value="7"/>
</dbReference>
<organism evidence="12">
    <name type="scientific">Bathyctena chuni</name>
    <name type="common">Comb jellyfish</name>
    <dbReference type="NCBI Taxonomy" id="1403704"/>
    <lineage>
        <taxon>Eukaryota</taxon>
        <taxon>Metazoa</taxon>
        <taxon>Ctenophora</taxon>
        <taxon>Tentaculata</taxon>
        <taxon>Cydippida</taxon>
        <taxon>Bathyctenidae</taxon>
        <taxon>Bathyctena</taxon>
    </lineage>
</organism>
<comment type="subcellular location">
    <subcellularLocation>
        <location evidence="1">Nucleus</location>
    </subcellularLocation>
</comment>
<dbReference type="FunFam" id="3.30.160.60:FF:002343">
    <property type="entry name" value="Zinc finger protein 33A"/>
    <property type="match status" value="1"/>
</dbReference>
<feature type="domain" description="C2H2-type" evidence="10">
    <location>
        <begin position="299"/>
        <end position="326"/>
    </location>
</feature>
<keyword evidence="7" id="KW-0804">Transcription</keyword>
<evidence type="ECO:0000259" key="11">
    <source>
        <dbReference type="PROSITE" id="PS50280"/>
    </source>
</evidence>
<dbReference type="PROSITE" id="PS50280">
    <property type="entry name" value="SET"/>
    <property type="match status" value="1"/>
</dbReference>
<dbReference type="InterPro" id="IPR013087">
    <property type="entry name" value="Znf_C2H2_type"/>
</dbReference>
<reference evidence="12" key="2">
    <citation type="submission" date="2016-09" db="EMBL/GenBank/DDBJ databases">
        <authorList>
            <person name="Capua I."/>
            <person name="De Benedictis P."/>
            <person name="Joannis T."/>
            <person name="Lombin L.H."/>
            <person name="Cattoli G."/>
        </authorList>
    </citation>
    <scope>NUCLEOTIDE SEQUENCE</scope>
    <source>
        <strain evidence="12">94930</strain>
    </source>
</reference>
<dbReference type="PANTHER" id="PTHR16515">
    <property type="entry name" value="PR DOMAIN ZINC FINGER PROTEIN"/>
    <property type="match status" value="1"/>
</dbReference>
<dbReference type="FunFam" id="3.30.160.60:FF:000624">
    <property type="entry name" value="zinc finger protein 697"/>
    <property type="match status" value="1"/>
</dbReference>
<sequence length="429" mass="48904">MTSNLKSDYTQLPYDLVLKPSSVRGMGMGVWTTRALPPGLRMGPYEGRIIPIEKMGQESDTSSLWEVHDRFGNILFTIDGKESTHWMKYVKYARYEDEKNVVALQYERNIYYRTGKEIPADTELLVWYSNSYAQSLGLPTIGQINADDNGVYNCDKCNRSFCYPLSLLGHSKYNNCTYSNINMLWCDECGMVFAWQFSLRAHIALTHTAHRPYECLQCGLKFTHTSTLQAHSRSNHSLSDKIYTCDICHKTFPQSSQLRRHVRTHTGGKPYKCGECGKCFADSTNLRSHNRIHTGERPFKCEHCNRCFAEGSTLKSHIRTHTGEKPFKCQHCGKAFAHLSSHRKHTLTHSRQKLNSQLGQNVSITSRHLQLRGNMKTSPQLRVNQENWPSVTLFSGNAPLIIPRSSTSSLDLTDVSQKPVKKVPITLIF</sequence>
<evidence type="ECO:0000256" key="9">
    <source>
        <dbReference type="PROSITE-ProRule" id="PRU00042"/>
    </source>
</evidence>
<evidence type="ECO:0000256" key="1">
    <source>
        <dbReference type="ARBA" id="ARBA00004123"/>
    </source>
</evidence>
<dbReference type="Pfam" id="PF21549">
    <property type="entry name" value="PRDM2_PR"/>
    <property type="match status" value="1"/>
</dbReference>
<accession>V9PPH0</accession>
<dbReference type="SMART" id="SM00317">
    <property type="entry name" value="SET"/>
    <property type="match status" value="1"/>
</dbReference>
<dbReference type="PANTHER" id="PTHR16515:SF49">
    <property type="entry name" value="GASTRULA ZINC FINGER PROTEIN XLCGF49.1-LIKE-RELATED"/>
    <property type="match status" value="1"/>
</dbReference>
<keyword evidence="6" id="KW-0805">Transcription regulation</keyword>
<feature type="domain" description="SET" evidence="11">
    <location>
        <begin position="14"/>
        <end position="129"/>
    </location>
</feature>
<dbReference type="GO" id="GO:0010468">
    <property type="term" value="P:regulation of gene expression"/>
    <property type="evidence" value="ECO:0007669"/>
    <property type="project" value="TreeGrafter"/>
</dbReference>
<evidence type="ECO:0000256" key="7">
    <source>
        <dbReference type="ARBA" id="ARBA00023163"/>
    </source>
</evidence>
<dbReference type="InterPro" id="IPR050331">
    <property type="entry name" value="Zinc_finger"/>
</dbReference>
<dbReference type="EMBL" id="KF317278">
    <property type="protein sequence ID" value="AHA51212.1"/>
    <property type="molecule type" value="mRNA"/>
</dbReference>
<evidence type="ECO:0000256" key="4">
    <source>
        <dbReference type="ARBA" id="ARBA00022771"/>
    </source>
</evidence>
<dbReference type="InterPro" id="IPR046341">
    <property type="entry name" value="SET_dom_sf"/>
</dbReference>
<keyword evidence="4 9" id="KW-0863">Zinc-finger</keyword>
<dbReference type="FunFam" id="3.30.160.60:FF:000218">
    <property type="entry name" value="Zinc finger protein 10"/>
    <property type="match status" value="1"/>
</dbReference>
<dbReference type="Pfam" id="PF00096">
    <property type="entry name" value="zf-C2H2"/>
    <property type="match status" value="4"/>
</dbReference>
<keyword evidence="3" id="KW-0677">Repeat</keyword>
<dbReference type="PROSITE" id="PS00028">
    <property type="entry name" value="ZINC_FINGER_C2H2_1"/>
    <property type="match status" value="6"/>
</dbReference>
<dbReference type="AlphaFoldDB" id="V9PPH0"/>
<evidence type="ECO:0000256" key="2">
    <source>
        <dbReference type="ARBA" id="ARBA00022723"/>
    </source>
</evidence>
<dbReference type="FunFam" id="3.30.160.60:FF:000744">
    <property type="entry name" value="zinc finger E-box-binding homeobox 1"/>
    <property type="match status" value="1"/>
</dbReference>
<dbReference type="InterPro" id="IPR001214">
    <property type="entry name" value="SET_dom"/>
</dbReference>
<evidence type="ECO:0000259" key="10">
    <source>
        <dbReference type="PROSITE" id="PS50157"/>
    </source>
</evidence>
<feature type="domain" description="C2H2-type" evidence="10">
    <location>
        <begin position="184"/>
        <end position="212"/>
    </location>
</feature>
<keyword evidence="2" id="KW-0479">Metal-binding</keyword>
<evidence type="ECO:0000313" key="12">
    <source>
        <dbReference type="EMBL" id="AHA51212.1"/>
    </source>
</evidence>
<dbReference type="InterPro" id="IPR036236">
    <property type="entry name" value="Znf_C2H2_sf"/>
</dbReference>
<dbReference type="PROSITE" id="PS50157">
    <property type="entry name" value="ZINC_FINGER_C2H2_2"/>
    <property type="match status" value="6"/>
</dbReference>
<dbReference type="Gene3D" id="2.170.270.10">
    <property type="entry name" value="SET domain"/>
    <property type="match status" value="1"/>
</dbReference>
<keyword evidence="5" id="KW-0862">Zinc</keyword>
<evidence type="ECO:0000256" key="5">
    <source>
        <dbReference type="ARBA" id="ARBA00022833"/>
    </source>
</evidence>
<dbReference type="FunFam" id="3.30.160.60:FF:000446">
    <property type="entry name" value="Zinc finger protein"/>
    <property type="match status" value="1"/>
</dbReference>
<evidence type="ECO:0000256" key="3">
    <source>
        <dbReference type="ARBA" id="ARBA00022737"/>
    </source>
</evidence>
<dbReference type="SUPFAM" id="SSF82199">
    <property type="entry name" value="SET domain"/>
    <property type="match status" value="1"/>
</dbReference>
<keyword evidence="8" id="KW-0539">Nucleus</keyword>
<evidence type="ECO:0000256" key="6">
    <source>
        <dbReference type="ARBA" id="ARBA00023015"/>
    </source>
</evidence>
<protein>
    <submittedName>
        <fullName evidence="12">Zf-H2C2_2 domain-containing protein</fullName>
    </submittedName>
</protein>
<dbReference type="GO" id="GO:0005634">
    <property type="term" value="C:nucleus"/>
    <property type="evidence" value="ECO:0007669"/>
    <property type="project" value="UniProtKB-SubCell"/>
</dbReference>
<dbReference type="GO" id="GO:0008270">
    <property type="term" value="F:zinc ion binding"/>
    <property type="evidence" value="ECO:0007669"/>
    <property type="project" value="UniProtKB-KW"/>
</dbReference>
<dbReference type="EMBL" id="KF317280">
    <property type="protein sequence ID" value="AHA51214.1"/>
    <property type="molecule type" value="mRNA"/>
</dbReference>
<feature type="domain" description="C2H2-type" evidence="10">
    <location>
        <begin position="327"/>
        <end position="354"/>
    </location>
</feature>
<feature type="domain" description="C2H2-type" evidence="10">
    <location>
        <begin position="243"/>
        <end position="270"/>
    </location>
</feature>
<evidence type="ECO:0000313" key="13">
    <source>
        <dbReference type="EMBL" id="AHA51214.1"/>
    </source>
</evidence>
<name>V9PPH0_BATCU</name>
<feature type="domain" description="C2H2-type" evidence="10">
    <location>
        <begin position="213"/>
        <end position="241"/>
    </location>
</feature>
<proteinExistence type="evidence at transcript level"/>
<dbReference type="SUPFAM" id="SSF57667">
    <property type="entry name" value="beta-beta-alpha zinc fingers"/>
    <property type="match status" value="3"/>
</dbReference>
<reference evidence="12" key="1">
    <citation type="journal article" date="2013" name="Science">
        <title>The genome of the ctenophore Mnemiopsis leidyi and its implications for cell type evolution.</title>
        <authorList>
            <consortium name="NISC Comparative Sequencing Program"/>
            <person name="Ryan J.F."/>
            <person name="Pang K."/>
            <person name="Schnitzler C.E."/>
            <person name="Nguyen A.D."/>
            <person name="Moreland R.T."/>
            <person name="Simmons D.K."/>
            <person name="Koch B.J."/>
            <person name="Francis W.R."/>
            <person name="Havlak P."/>
            <person name="Smith S.A."/>
            <person name="Putnam N.H."/>
            <person name="Haddock S.H."/>
            <person name="Dunn C.W."/>
            <person name="Wolfsberg T.G."/>
            <person name="Mullikin J.C."/>
            <person name="Martindale M.Q."/>
            <person name="Baxevanis A.D."/>
        </authorList>
    </citation>
    <scope>NUCLEOTIDE SEQUENCE</scope>
    <source>
        <strain evidence="13">17873</strain>
        <strain evidence="12">94930</strain>
    </source>
</reference>
<feature type="domain" description="C2H2-type" evidence="10">
    <location>
        <begin position="271"/>
        <end position="298"/>
    </location>
</feature>